<feature type="compositionally biased region" description="Basic and acidic residues" evidence="12">
    <location>
        <begin position="441"/>
        <end position="462"/>
    </location>
</feature>
<name>A0AAD1XU95_EUPCR</name>
<dbReference type="EMBL" id="CAMPGE010020412">
    <property type="protein sequence ID" value="CAI2378661.1"/>
    <property type="molecule type" value="Genomic_DNA"/>
</dbReference>
<keyword evidence="6" id="KW-0418">Kinase</keyword>
<feature type="compositionally biased region" description="Polar residues" evidence="12">
    <location>
        <begin position="430"/>
        <end position="440"/>
    </location>
</feature>
<feature type="region of interest" description="Disordered" evidence="12">
    <location>
        <begin position="33"/>
        <end position="119"/>
    </location>
</feature>
<evidence type="ECO:0000256" key="4">
    <source>
        <dbReference type="ARBA" id="ARBA00022679"/>
    </source>
</evidence>
<organism evidence="14 15">
    <name type="scientific">Euplotes crassus</name>
    <dbReference type="NCBI Taxonomy" id="5936"/>
    <lineage>
        <taxon>Eukaryota</taxon>
        <taxon>Sar</taxon>
        <taxon>Alveolata</taxon>
        <taxon>Ciliophora</taxon>
        <taxon>Intramacronucleata</taxon>
        <taxon>Spirotrichea</taxon>
        <taxon>Hypotrichia</taxon>
        <taxon>Euplotida</taxon>
        <taxon>Euplotidae</taxon>
        <taxon>Moneuplotes</taxon>
    </lineage>
</organism>
<protein>
    <recommendedName>
        <fullName evidence="2">dual-specificity kinase</fullName>
        <ecNumber evidence="2">2.7.12.1</ecNumber>
    </recommendedName>
</protein>
<evidence type="ECO:0000256" key="12">
    <source>
        <dbReference type="SAM" id="MobiDB-lite"/>
    </source>
</evidence>
<keyword evidence="15" id="KW-1185">Reference proteome</keyword>
<evidence type="ECO:0000256" key="1">
    <source>
        <dbReference type="ARBA" id="ARBA00008867"/>
    </source>
</evidence>
<evidence type="ECO:0000256" key="11">
    <source>
        <dbReference type="PROSITE-ProRule" id="PRU10141"/>
    </source>
</evidence>
<dbReference type="PROSITE" id="PS00108">
    <property type="entry name" value="PROTEIN_KINASE_ST"/>
    <property type="match status" value="1"/>
</dbReference>
<evidence type="ECO:0000313" key="14">
    <source>
        <dbReference type="EMBL" id="CAI2378661.1"/>
    </source>
</evidence>
<evidence type="ECO:0000256" key="7">
    <source>
        <dbReference type="ARBA" id="ARBA00022840"/>
    </source>
</evidence>
<evidence type="ECO:0000256" key="6">
    <source>
        <dbReference type="ARBA" id="ARBA00022777"/>
    </source>
</evidence>
<dbReference type="PANTHER" id="PTHR24058">
    <property type="entry name" value="DUAL SPECIFICITY PROTEIN KINASE"/>
    <property type="match status" value="1"/>
</dbReference>
<sequence>MSTRKKGKRTFVPGEIKIKKGLVKNKIKKVNLANYRSGVRSNDNTPHKKNQYVSKRDNNQPKEGDLSTMNVPRMKNTDSLQMSKSPSRFRNQYFSPNQSRGRNKNAGYNSNFRSPNGRNLQDSFNTINQSHGGMQSIDMGTSISTVNNYMVYPRDNMGNSFNDMSQHTGPEGQNYMLSMSTNINVGIVNNKEVPNQKVQRKQPNNMGLKKNLQSRGNYRTKNKRRVKPQGIKDYYNSRVQDSQNFSRINRSKVQESLAAASGLFSPDETTEPFEHKPIDSQIGPLRRERDYSVDRAGMRNRNANAGLASLVLSPGAEPGMSHGPGRPLLNDSVMFKSTNGPGHMAGAMYNTKSVVGALSGRPGVSSPGKDSRNIKLDPINMGMIKSGNAGKSILRKETEINHNQLDDAPVARKKSNKRASKKVHNRITIRESSLNPVSNLSDKKSPDDMSKNSRNKDSDHARGGSTTGSRVNSNETPNPMRDQTPSQLTSKKSPSPEEVKEPPKPKKLIFPMDTLDVLENYPDMLCSYEKKEILKYQTVYYFDKLKRKANKGPGPRTGSHNHGYDNDQGEYLFEDTDHIAYRFEIMRKLGKGSFGVVLKCKDHLKNVACAVKVIRNKKKLQKQGMVEVRILEHLKKYDPDDKKNVVRIHEYFHFRGHLCIVFEMLSLNLYEFIKTNNFSGFGVSLTRRFAIQILISLIYMKEHKVVHCDLKPENILLKKHNRTGIKLIDFGSSCFEPE</sequence>
<dbReference type="Proteomes" id="UP001295684">
    <property type="component" value="Unassembled WGS sequence"/>
</dbReference>
<feature type="compositionally biased region" description="Basic and acidic residues" evidence="12">
    <location>
        <begin position="494"/>
        <end position="504"/>
    </location>
</feature>
<dbReference type="Pfam" id="PF00069">
    <property type="entry name" value="Pkinase"/>
    <property type="match status" value="1"/>
</dbReference>
<dbReference type="GO" id="GO:0005524">
    <property type="term" value="F:ATP binding"/>
    <property type="evidence" value="ECO:0007669"/>
    <property type="project" value="UniProtKB-UniRule"/>
</dbReference>
<comment type="catalytic activity">
    <reaction evidence="8">
        <text>L-seryl-[protein] + ATP = O-phospho-L-seryl-[protein] + ADP + H(+)</text>
        <dbReference type="Rhea" id="RHEA:17989"/>
        <dbReference type="Rhea" id="RHEA-COMP:9863"/>
        <dbReference type="Rhea" id="RHEA-COMP:11604"/>
        <dbReference type="ChEBI" id="CHEBI:15378"/>
        <dbReference type="ChEBI" id="CHEBI:29999"/>
        <dbReference type="ChEBI" id="CHEBI:30616"/>
        <dbReference type="ChEBI" id="CHEBI:83421"/>
        <dbReference type="ChEBI" id="CHEBI:456216"/>
        <dbReference type="EC" id="2.7.12.1"/>
    </reaction>
</comment>
<evidence type="ECO:0000256" key="3">
    <source>
        <dbReference type="ARBA" id="ARBA00022527"/>
    </source>
</evidence>
<dbReference type="GO" id="GO:0004674">
    <property type="term" value="F:protein serine/threonine kinase activity"/>
    <property type="evidence" value="ECO:0007669"/>
    <property type="project" value="UniProtKB-KW"/>
</dbReference>
<dbReference type="PANTHER" id="PTHR24058:SF22">
    <property type="entry name" value="DUAL SPECIFICITY TYROSINE-PHOSPHORYLATION-REGULATED KINASE 4"/>
    <property type="match status" value="1"/>
</dbReference>
<dbReference type="InterPro" id="IPR017441">
    <property type="entry name" value="Protein_kinase_ATP_BS"/>
</dbReference>
<dbReference type="Gene3D" id="3.30.200.20">
    <property type="entry name" value="Phosphorylase Kinase, domain 1"/>
    <property type="match status" value="1"/>
</dbReference>
<proteinExistence type="inferred from homology"/>
<reference evidence="14" key="1">
    <citation type="submission" date="2023-07" db="EMBL/GenBank/DDBJ databases">
        <authorList>
            <consortium name="AG Swart"/>
            <person name="Singh M."/>
            <person name="Singh A."/>
            <person name="Seah K."/>
            <person name="Emmerich C."/>
        </authorList>
    </citation>
    <scope>NUCLEOTIDE SEQUENCE</scope>
    <source>
        <strain evidence="14">DP1</strain>
    </source>
</reference>
<dbReference type="Gene3D" id="3.30.10.30">
    <property type="entry name" value="DYRK"/>
    <property type="match status" value="1"/>
</dbReference>
<feature type="compositionally biased region" description="Polar residues" evidence="12">
    <location>
        <begin position="197"/>
        <end position="217"/>
    </location>
</feature>
<feature type="binding site" evidence="11">
    <location>
        <position position="612"/>
    </location>
    <ligand>
        <name>ATP</name>
        <dbReference type="ChEBI" id="CHEBI:30616"/>
    </ligand>
</feature>
<feature type="compositionally biased region" description="Basic and acidic residues" evidence="12">
    <location>
        <begin position="54"/>
        <end position="65"/>
    </location>
</feature>
<dbReference type="SUPFAM" id="SSF56112">
    <property type="entry name" value="Protein kinase-like (PK-like)"/>
    <property type="match status" value="1"/>
</dbReference>
<comment type="similarity">
    <text evidence="1">Belongs to the protein kinase superfamily. CMGC Ser/Thr protein kinase family. MNB/DYRK subfamily.</text>
</comment>
<feature type="region of interest" description="Disordered" evidence="12">
    <location>
        <begin position="404"/>
        <end position="507"/>
    </location>
</feature>
<dbReference type="GO" id="GO:0005737">
    <property type="term" value="C:cytoplasm"/>
    <property type="evidence" value="ECO:0007669"/>
    <property type="project" value="TreeGrafter"/>
</dbReference>
<dbReference type="InterPro" id="IPR011009">
    <property type="entry name" value="Kinase-like_dom_sf"/>
</dbReference>
<dbReference type="InterPro" id="IPR000719">
    <property type="entry name" value="Prot_kinase_dom"/>
</dbReference>
<feature type="compositionally biased region" description="Polar residues" evidence="12">
    <location>
        <begin position="467"/>
        <end position="489"/>
    </location>
</feature>
<feature type="compositionally biased region" description="Basic residues" evidence="12">
    <location>
        <begin position="411"/>
        <end position="427"/>
    </location>
</feature>
<evidence type="ECO:0000256" key="9">
    <source>
        <dbReference type="ARBA" id="ARBA00049308"/>
    </source>
</evidence>
<evidence type="ECO:0000256" key="5">
    <source>
        <dbReference type="ARBA" id="ARBA00022741"/>
    </source>
</evidence>
<dbReference type="AlphaFoldDB" id="A0AAD1XU95"/>
<dbReference type="GO" id="GO:0005856">
    <property type="term" value="C:cytoskeleton"/>
    <property type="evidence" value="ECO:0007669"/>
    <property type="project" value="TreeGrafter"/>
</dbReference>
<feature type="compositionally biased region" description="Polar residues" evidence="12">
    <location>
        <begin position="77"/>
        <end position="119"/>
    </location>
</feature>
<comment type="catalytic activity">
    <reaction evidence="9">
        <text>L-threonyl-[protein] + ATP = O-phospho-L-threonyl-[protein] + ADP + H(+)</text>
        <dbReference type="Rhea" id="RHEA:46608"/>
        <dbReference type="Rhea" id="RHEA-COMP:11060"/>
        <dbReference type="Rhea" id="RHEA-COMP:11605"/>
        <dbReference type="ChEBI" id="CHEBI:15378"/>
        <dbReference type="ChEBI" id="CHEBI:30013"/>
        <dbReference type="ChEBI" id="CHEBI:30616"/>
        <dbReference type="ChEBI" id="CHEBI:61977"/>
        <dbReference type="ChEBI" id="CHEBI:456216"/>
        <dbReference type="EC" id="2.7.12.1"/>
    </reaction>
</comment>
<feature type="region of interest" description="Disordered" evidence="12">
    <location>
        <begin position="197"/>
        <end position="225"/>
    </location>
</feature>
<dbReference type="SMART" id="SM00220">
    <property type="entry name" value="S_TKc"/>
    <property type="match status" value="1"/>
</dbReference>
<dbReference type="PROSITE" id="PS50011">
    <property type="entry name" value="PROTEIN_KINASE_DOM"/>
    <property type="match status" value="1"/>
</dbReference>
<evidence type="ECO:0000256" key="10">
    <source>
        <dbReference type="ARBA" id="ARBA00051680"/>
    </source>
</evidence>
<evidence type="ECO:0000256" key="8">
    <source>
        <dbReference type="ARBA" id="ARBA00049003"/>
    </source>
</evidence>
<keyword evidence="7 11" id="KW-0067">ATP-binding</keyword>
<dbReference type="PROSITE" id="PS00107">
    <property type="entry name" value="PROTEIN_KINASE_ATP"/>
    <property type="match status" value="1"/>
</dbReference>
<dbReference type="InterPro" id="IPR042521">
    <property type="entry name" value="DYRK"/>
</dbReference>
<comment type="catalytic activity">
    <reaction evidence="10">
        <text>L-tyrosyl-[protein] + ATP = O-phospho-L-tyrosyl-[protein] + ADP + H(+)</text>
        <dbReference type="Rhea" id="RHEA:10596"/>
        <dbReference type="Rhea" id="RHEA-COMP:10136"/>
        <dbReference type="Rhea" id="RHEA-COMP:20101"/>
        <dbReference type="ChEBI" id="CHEBI:15378"/>
        <dbReference type="ChEBI" id="CHEBI:30616"/>
        <dbReference type="ChEBI" id="CHEBI:46858"/>
        <dbReference type="ChEBI" id="CHEBI:61978"/>
        <dbReference type="ChEBI" id="CHEBI:456216"/>
        <dbReference type="EC" id="2.7.12.1"/>
    </reaction>
</comment>
<accession>A0AAD1XU95</accession>
<gene>
    <name evidence="14" type="ORF">ECRASSUSDP1_LOCUS20060</name>
</gene>
<dbReference type="InterPro" id="IPR050494">
    <property type="entry name" value="Ser_Thr_dual-spec_kinase"/>
</dbReference>
<evidence type="ECO:0000313" key="15">
    <source>
        <dbReference type="Proteomes" id="UP001295684"/>
    </source>
</evidence>
<dbReference type="EC" id="2.7.12.1" evidence="2"/>
<keyword evidence="4" id="KW-0808">Transferase</keyword>
<dbReference type="Gene3D" id="1.10.510.10">
    <property type="entry name" value="Transferase(Phosphotransferase) domain 1"/>
    <property type="match status" value="1"/>
</dbReference>
<dbReference type="InterPro" id="IPR008271">
    <property type="entry name" value="Ser/Thr_kinase_AS"/>
</dbReference>
<evidence type="ECO:0000256" key="2">
    <source>
        <dbReference type="ARBA" id="ARBA00013203"/>
    </source>
</evidence>
<comment type="caution">
    <text evidence="14">The sequence shown here is derived from an EMBL/GenBank/DDBJ whole genome shotgun (WGS) entry which is preliminary data.</text>
</comment>
<feature type="domain" description="Protein kinase" evidence="13">
    <location>
        <begin position="583"/>
        <end position="738"/>
    </location>
</feature>
<keyword evidence="3" id="KW-0723">Serine/threonine-protein kinase</keyword>
<keyword evidence="5 11" id="KW-0547">Nucleotide-binding</keyword>
<evidence type="ECO:0000259" key="13">
    <source>
        <dbReference type="PROSITE" id="PS50011"/>
    </source>
</evidence>
<dbReference type="GO" id="GO:0004712">
    <property type="term" value="F:protein serine/threonine/tyrosine kinase activity"/>
    <property type="evidence" value="ECO:0007669"/>
    <property type="project" value="UniProtKB-EC"/>
</dbReference>